<feature type="transmembrane region" description="Helical" evidence="7">
    <location>
        <begin position="156"/>
        <end position="176"/>
    </location>
</feature>
<gene>
    <name evidence="9" type="ORF">AN965_15650</name>
</gene>
<keyword evidence="5 7" id="KW-1133">Transmembrane helix</keyword>
<reference evidence="9 10" key="1">
    <citation type="submission" date="2015-09" db="EMBL/GenBank/DDBJ databases">
        <title>Genome sequencing project for genomic taxonomy and phylogenomics of Bacillus-like bacteria.</title>
        <authorList>
            <person name="Liu B."/>
            <person name="Wang J."/>
            <person name="Zhu Y."/>
            <person name="Liu G."/>
            <person name="Chen Q."/>
            <person name="Chen Z."/>
            <person name="Lan J."/>
            <person name="Che J."/>
            <person name="Ge C."/>
            <person name="Shi H."/>
            <person name="Pan Z."/>
            <person name="Liu X."/>
        </authorList>
    </citation>
    <scope>NUCLEOTIDE SEQUENCE [LARGE SCALE GENOMIC DNA]</scope>
    <source>
        <strain evidence="9 10">DSM 19153</strain>
    </source>
</reference>
<sequence>MVGGDERLSTLRVTAFIASQYDKAMQQPSYRFLLLLLGLPLHIIRLVVVLVQPSTTTVFAESERRRQELVDQEKKKQAFFKQEKSVQVTSQIVDARLKQELSGQNEGELLQRLRRDVSTFLTKPIGFTVGLVLALPMYVLLMIYANPYVKYIAECLLMMVYVVFGVTALVFTILYLSPFDPAINLLGEQASREQIEAFNRVYGLDQSYFTQLWQAVQGVWTFDLGQSYEGNEEVVQTIFRRFPVTLQLTLLSLILAIVIAVPAGIYAAVKRHSFYDQFFMFVALIGLSIPSFWLGLVMILQFSIQLGWLPATYSSTNNLSLLMPAIVLGTSLTAAVARMTRSSTLDVIQEDYMLLAKAKGLSGWTVIVKHAVPNALIPVVTIIGLQFGGMLGGAAVVEKVFNISGLGSYIVDKQFIPDIPAVLGGVIYIAIVISIINLLVDLLYAFLDPRIRAKMKEY</sequence>
<name>A0A9D5DRZ5_9BACI</name>
<feature type="transmembrane region" description="Helical" evidence="7">
    <location>
        <begin position="278"/>
        <end position="299"/>
    </location>
</feature>
<evidence type="ECO:0000313" key="9">
    <source>
        <dbReference type="EMBL" id="KQL56010.1"/>
    </source>
</evidence>
<accession>A0A9D5DRZ5</accession>
<organism evidence="9 10">
    <name type="scientific">Alkalicoccobacillus plakortidis</name>
    <dbReference type="NCBI Taxonomy" id="444060"/>
    <lineage>
        <taxon>Bacteria</taxon>
        <taxon>Bacillati</taxon>
        <taxon>Bacillota</taxon>
        <taxon>Bacilli</taxon>
        <taxon>Bacillales</taxon>
        <taxon>Bacillaceae</taxon>
        <taxon>Alkalicoccobacillus</taxon>
    </lineage>
</organism>
<dbReference type="AlphaFoldDB" id="A0A9D5DRZ5"/>
<dbReference type="Gene3D" id="1.10.3720.10">
    <property type="entry name" value="MetI-like"/>
    <property type="match status" value="1"/>
</dbReference>
<evidence type="ECO:0000256" key="7">
    <source>
        <dbReference type="RuleBase" id="RU363032"/>
    </source>
</evidence>
<dbReference type="EMBL" id="LJJD01000035">
    <property type="protein sequence ID" value="KQL56010.1"/>
    <property type="molecule type" value="Genomic_DNA"/>
</dbReference>
<evidence type="ECO:0000256" key="4">
    <source>
        <dbReference type="ARBA" id="ARBA00022692"/>
    </source>
</evidence>
<dbReference type="PANTHER" id="PTHR30465:SF0">
    <property type="entry name" value="OLIGOPEPTIDE TRANSPORT SYSTEM PERMEASE PROTEIN APPB"/>
    <property type="match status" value="1"/>
</dbReference>
<dbReference type="Pfam" id="PF19300">
    <property type="entry name" value="BPD_transp_1_N"/>
    <property type="match status" value="1"/>
</dbReference>
<dbReference type="PROSITE" id="PS50928">
    <property type="entry name" value="ABC_TM1"/>
    <property type="match status" value="1"/>
</dbReference>
<protein>
    <submittedName>
        <fullName evidence="9">Peptide ABC transporter permease</fullName>
    </submittedName>
</protein>
<feature type="transmembrane region" description="Helical" evidence="7">
    <location>
        <begin position="319"/>
        <end position="337"/>
    </location>
</feature>
<dbReference type="Proteomes" id="UP000051061">
    <property type="component" value="Unassembled WGS sequence"/>
</dbReference>
<feature type="transmembrane region" description="Helical" evidence="7">
    <location>
        <begin position="248"/>
        <end position="269"/>
    </location>
</feature>
<evidence type="ECO:0000256" key="3">
    <source>
        <dbReference type="ARBA" id="ARBA00022475"/>
    </source>
</evidence>
<dbReference type="InterPro" id="IPR035906">
    <property type="entry name" value="MetI-like_sf"/>
</dbReference>
<dbReference type="GO" id="GO:0005886">
    <property type="term" value="C:plasma membrane"/>
    <property type="evidence" value="ECO:0007669"/>
    <property type="project" value="UniProtKB-SubCell"/>
</dbReference>
<comment type="subcellular location">
    <subcellularLocation>
        <location evidence="1 7">Cell membrane</location>
        <topology evidence="1 7">Multi-pass membrane protein</topology>
    </subcellularLocation>
</comment>
<feature type="transmembrane region" description="Helical" evidence="7">
    <location>
        <begin position="375"/>
        <end position="397"/>
    </location>
</feature>
<evidence type="ECO:0000256" key="2">
    <source>
        <dbReference type="ARBA" id="ARBA00022448"/>
    </source>
</evidence>
<feature type="transmembrane region" description="Helical" evidence="7">
    <location>
        <begin position="32"/>
        <end position="51"/>
    </location>
</feature>
<dbReference type="GO" id="GO:0055085">
    <property type="term" value="P:transmembrane transport"/>
    <property type="evidence" value="ECO:0007669"/>
    <property type="project" value="InterPro"/>
</dbReference>
<keyword evidence="4 7" id="KW-0812">Transmembrane</keyword>
<dbReference type="CDD" id="cd06261">
    <property type="entry name" value="TM_PBP2"/>
    <property type="match status" value="1"/>
</dbReference>
<comment type="caution">
    <text evidence="9">The sequence shown here is derived from an EMBL/GenBank/DDBJ whole genome shotgun (WGS) entry which is preliminary data.</text>
</comment>
<keyword evidence="6 7" id="KW-0472">Membrane</keyword>
<feature type="domain" description="ABC transmembrane type-1" evidence="8">
    <location>
        <begin position="242"/>
        <end position="444"/>
    </location>
</feature>
<proteinExistence type="inferred from homology"/>
<feature type="transmembrane region" description="Helical" evidence="7">
    <location>
        <begin position="425"/>
        <end position="447"/>
    </location>
</feature>
<keyword evidence="10" id="KW-1185">Reference proteome</keyword>
<evidence type="ECO:0000313" key="10">
    <source>
        <dbReference type="Proteomes" id="UP000051061"/>
    </source>
</evidence>
<dbReference type="PANTHER" id="PTHR30465">
    <property type="entry name" value="INNER MEMBRANE ABC TRANSPORTER"/>
    <property type="match status" value="1"/>
</dbReference>
<evidence type="ECO:0000256" key="1">
    <source>
        <dbReference type="ARBA" id="ARBA00004651"/>
    </source>
</evidence>
<comment type="similarity">
    <text evidence="7">Belongs to the binding-protein-dependent transport system permease family.</text>
</comment>
<dbReference type="InterPro" id="IPR000515">
    <property type="entry name" value="MetI-like"/>
</dbReference>
<dbReference type="SUPFAM" id="SSF161098">
    <property type="entry name" value="MetI-like"/>
    <property type="match status" value="1"/>
</dbReference>
<evidence type="ECO:0000256" key="5">
    <source>
        <dbReference type="ARBA" id="ARBA00022989"/>
    </source>
</evidence>
<evidence type="ECO:0000259" key="8">
    <source>
        <dbReference type="PROSITE" id="PS50928"/>
    </source>
</evidence>
<keyword evidence="2 7" id="KW-0813">Transport</keyword>
<dbReference type="InterPro" id="IPR045621">
    <property type="entry name" value="BPD_transp_1_N"/>
</dbReference>
<dbReference type="Pfam" id="PF00528">
    <property type="entry name" value="BPD_transp_1"/>
    <property type="match status" value="1"/>
</dbReference>
<feature type="transmembrane region" description="Helical" evidence="7">
    <location>
        <begin position="125"/>
        <end position="144"/>
    </location>
</feature>
<keyword evidence="3" id="KW-1003">Cell membrane</keyword>
<evidence type="ECO:0000256" key="6">
    <source>
        <dbReference type="ARBA" id="ARBA00023136"/>
    </source>
</evidence>